<dbReference type="AlphaFoldDB" id="A0A9X1TRN3"/>
<sequence length="294" mass="32910">MNWKSWMLPGAIFIASGCKIQYQTEKIEYKVESQDVAEGKRLTMLVCGSCHYNFETKDFSGKRLEDSPKFIGKIYSANITQDSERGAGKYTPGELAYLIRTGVSRTGRLMPYMHRPNMADQDLDDIIAYLKSDDAAVKPSVRSAGKTKYTPAGRLGLSMMKPGEYRNHSIQKPKDDQVMLGKYLVDNLACYHCHSKSFASLDPLDPARSKGYMGGGNKLRDASGKKIKSPNLTPHITGILNWTDAEFRRAITEGISKDNSVISYPMPLFPELTEDESSAIFAYLQTVPPIKRKR</sequence>
<evidence type="ECO:0000313" key="6">
    <source>
        <dbReference type="EMBL" id="MCF2497155.1"/>
    </source>
</evidence>
<evidence type="ECO:0000256" key="3">
    <source>
        <dbReference type="ARBA" id="ARBA00023004"/>
    </source>
</evidence>
<dbReference type="SUPFAM" id="SSF46626">
    <property type="entry name" value="Cytochrome c"/>
    <property type="match status" value="2"/>
</dbReference>
<dbReference type="InterPro" id="IPR051459">
    <property type="entry name" value="Cytochrome_c-type_DH"/>
</dbReference>
<proteinExistence type="predicted"/>
<reference evidence="6" key="1">
    <citation type="submission" date="2022-01" db="EMBL/GenBank/DDBJ databases">
        <title>Novel species in genus Dyadobacter.</title>
        <authorList>
            <person name="Ma C."/>
        </authorList>
    </citation>
    <scope>NUCLEOTIDE SEQUENCE</scope>
    <source>
        <strain evidence="6">CY357</strain>
    </source>
</reference>
<organism evidence="6 7">
    <name type="scientific">Dyadobacter chenhuakuii</name>
    <dbReference type="NCBI Taxonomy" id="2909339"/>
    <lineage>
        <taxon>Bacteria</taxon>
        <taxon>Pseudomonadati</taxon>
        <taxon>Bacteroidota</taxon>
        <taxon>Cytophagia</taxon>
        <taxon>Cytophagales</taxon>
        <taxon>Spirosomataceae</taxon>
        <taxon>Dyadobacter</taxon>
    </lineage>
</organism>
<accession>A0A9X1TRN3</accession>
<dbReference type="Proteomes" id="UP001139411">
    <property type="component" value="Unassembled WGS sequence"/>
</dbReference>
<evidence type="ECO:0000256" key="1">
    <source>
        <dbReference type="ARBA" id="ARBA00022617"/>
    </source>
</evidence>
<dbReference type="PROSITE" id="PS51257">
    <property type="entry name" value="PROKAR_LIPOPROTEIN"/>
    <property type="match status" value="1"/>
</dbReference>
<evidence type="ECO:0000313" key="7">
    <source>
        <dbReference type="Proteomes" id="UP001139411"/>
    </source>
</evidence>
<dbReference type="GO" id="GO:0020037">
    <property type="term" value="F:heme binding"/>
    <property type="evidence" value="ECO:0007669"/>
    <property type="project" value="InterPro"/>
</dbReference>
<dbReference type="Gene3D" id="1.10.760.10">
    <property type="entry name" value="Cytochrome c-like domain"/>
    <property type="match status" value="2"/>
</dbReference>
<name>A0A9X1TRN3_9BACT</name>
<evidence type="ECO:0000256" key="2">
    <source>
        <dbReference type="ARBA" id="ARBA00022723"/>
    </source>
</evidence>
<dbReference type="Pfam" id="PF00034">
    <property type="entry name" value="Cytochrom_C"/>
    <property type="match status" value="1"/>
</dbReference>
<keyword evidence="1 4" id="KW-0349">Heme</keyword>
<dbReference type="InterPro" id="IPR009056">
    <property type="entry name" value="Cyt_c-like_dom"/>
</dbReference>
<keyword evidence="3 4" id="KW-0408">Iron</keyword>
<evidence type="ECO:0000256" key="4">
    <source>
        <dbReference type="PROSITE-ProRule" id="PRU00433"/>
    </source>
</evidence>
<dbReference type="PANTHER" id="PTHR35008">
    <property type="entry name" value="BLL4482 PROTEIN-RELATED"/>
    <property type="match status" value="1"/>
</dbReference>
<dbReference type="GO" id="GO:0046872">
    <property type="term" value="F:metal ion binding"/>
    <property type="evidence" value="ECO:0007669"/>
    <property type="project" value="UniProtKB-KW"/>
</dbReference>
<evidence type="ECO:0000259" key="5">
    <source>
        <dbReference type="PROSITE" id="PS51007"/>
    </source>
</evidence>
<gene>
    <name evidence="6" type="ORF">L0661_02480</name>
</gene>
<dbReference type="RefSeq" id="WP_235176659.1">
    <property type="nucleotide sequence ID" value="NZ_JAKFFV010000002.1"/>
</dbReference>
<dbReference type="InterPro" id="IPR036909">
    <property type="entry name" value="Cyt_c-like_dom_sf"/>
</dbReference>
<feature type="domain" description="Cytochrome c" evidence="5">
    <location>
        <begin position="34"/>
        <end position="134"/>
    </location>
</feature>
<protein>
    <submittedName>
        <fullName evidence="6">Cytochrome c</fullName>
    </submittedName>
</protein>
<keyword evidence="2 4" id="KW-0479">Metal-binding</keyword>
<dbReference type="PROSITE" id="PS51007">
    <property type="entry name" value="CYTC"/>
    <property type="match status" value="2"/>
</dbReference>
<feature type="domain" description="Cytochrome c" evidence="5">
    <location>
        <begin position="176"/>
        <end position="288"/>
    </location>
</feature>
<comment type="caution">
    <text evidence="6">The sequence shown here is derived from an EMBL/GenBank/DDBJ whole genome shotgun (WGS) entry which is preliminary data.</text>
</comment>
<dbReference type="GO" id="GO:0009055">
    <property type="term" value="F:electron transfer activity"/>
    <property type="evidence" value="ECO:0007669"/>
    <property type="project" value="InterPro"/>
</dbReference>
<dbReference type="EMBL" id="JAKFFV010000002">
    <property type="protein sequence ID" value="MCF2497155.1"/>
    <property type="molecule type" value="Genomic_DNA"/>
</dbReference>
<dbReference type="PANTHER" id="PTHR35008:SF4">
    <property type="entry name" value="BLL4482 PROTEIN"/>
    <property type="match status" value="1"/>
</dbReference>